<accession>A0A2P5AKI4</accession>
<gene>
    <name evidence="1" type="ORF">PanWU01x14_323430</name>
</gene>
<evidence type="ECO:0000313" key="2">
    <source>
        <dbReference type="Proteomes" id="UP000237105"/>
    </source>
</evidence>
<sequence length="150" mass="17414">MSSLLLYELNLLLQQMHVNHPVTVPGGARHWHHVPGVATPREMVRPKNRLPPPEIDLRHRKALPGGHHKCRPGFAPPAVYLRQTWHRTVGLHPVYKPQEVLLRDCNFQKLVHFSGYPAQRLLRQLLHSLPPKRNRENVSEVRIHRLRCPA</sequence>
<dbReference type="Proteomes" id="UP000237105">
    <property type="component" value="Unassembled WGS sequence"/>
</dbReference>
<dbReference type="EMBL" id="JXTB01000544">
    <property type="protein sequence ID" value="PON37060.1"/>
    <property type="molecule type" value="Genomic_DNA"/>
</dbReference>
<dbReference type="OrthoDB" id="10278969at2759"/>
<reference evidence="2" key="1">
    <citation type="submission" date="2016-06" db="EMBL/GenBank/DDBJ databases">
        <title>Parallel loss of symbiosis genes in relatives of nitrogen-fixing non-legume Parasponia.</title>
        <authorList>
            <person name="Van Velzen R."/>
            <person name="Holmer R."/>
            <person name="Bu F."/>
            <person name="Rutten L."/>
            <person name="Van Zeijl A."/>
            <person name="Liu W."/>
            <person name="Santuari L."/>
            <person name="Cao Q."/>
            <person name="Sharma T."/>
            <person name="Shen D."/>
            <person name="Roswanjaya Y."/>
            <person name="Wardhani T."/>
            <person name="Kalhor M.S."/>
            <person name="Jansen J."/>
            <person name="Van den Hoogen J."/>
            <person name="Gungor B."/>
            <person name="Hartog M."/>
            <person name="Hontelez J."/>
            <person name="Verver J."/>
            <person name="Yang W.-C."/>
            <person name="Schijlen E."/>
            <person name="Repin R."/>
            <person name="Schilthuizen M."/>
            <person name="Schranz E."/>
            <person name="Heidstra R."/>
            <person name="Miyata K."/>
            <person name="Fedorova E."/>
            <person name="Kohlen W."/>
            <person name="Bisseling T."/>
            <person name="Smit S."/>
            <person name="Geurts R."/>
        </authorList>
    </citation>
    <scope>NUCLEOTIDE SEQUENCE [LARGE SCALE GENOMIC DNA]</scope>
    <source>
        <strain evidence="2">cv. WU1-14</strain>
    </source>
</reference>
<name>A0A2P5AKI4_PARAD</name>
<protein>
    <submittedName>
        <fullName evidence="1">Uncharacterized protein</fullName>
    </submittedName>
</protein>
<evidence type="ECO:0000313" key="1">
    <source>
        <dbReference type="EMBL" id="PON37060.1"/>
    </source>
</evidence>
<keyword evidence="2" id="KW-1185">Reference proteome</keyword>
<dbReference type="AlphaFoldDB" id="A0A2P5AKI4"/>
<proteinExistence type="predicted"/>
<comment type="caution">
    <text evidence="1">The sequence shown here is derived from an EMBL/GenBank/DDBJ whole genome shotgun (WGS) entry which is preliminary data.</text>
</comment>
<organism evidence="1 2">
    <name type="scientific">Parasponia andersonii</name>
    <name type="common">Sponia andersonii</name>
    <dbReference type="NCBI Taxonomy" id="3476"/>
    <lineage>
        <taxon>Eukaryota</taxon>
        <taxon>Viridiplantae</taxon>
        <taxon>Streptophyta</taxon>
        <taxon>Embryophyta</taxon>
        <taxon>Tracheophyta</taxon>
        <taxon>Spermatophyta</taxon>
        <taxon>Magnoliopsida</taxon>
        <taxon>eudicotyledons</taxon>
        <taxon>Gunneridae</taxon>
        <taxon>Pentapetalae</taxon>
        <taxon>rosids</taxon>
        <taxon>fabids</taxon>
        <taxon>Rosales</taxon>
        <taxon>Cannabaceae</taxon>
        <taxon>Parasponia</taxon>
    </lineage>
</organism>